<dbReference type="SUPFAM" id="SSF53850">
    <property type="entry name" value="Periplasmic binding protein-like II"/>
    <property type="match status" value="1"/>
</dbReference>
<dbReference type="eggNOG" id="COG0834">
    <property type="taxonomic scope" value="Bacteria"/>
</dbReference>
<gene>
    <name evidence="6" type="ORF">EP51_03130</name>
</gene>
<evidence type="ECO:0000313" key="6">
    <source>
        <dbReference type="EMBL" id="AII03656.1"/>
    </source>
</evidence>
<evidence type="ECO:0000256" key="3">
    <source>
        <dbReference type="ARBA" id="ARBA00022729"/>
    </source>
</evidence>
<feature type="domain" description="Solute-binding protein family 3/N-terminal" evidence="5">
    <location>
        <begin position="95"/>
        <end position="316"/>
    </location>
</feature>
<proteinExistence type="inferred from homology"/>
<dbReference type="Proteomes" id="UP000028488">
    <property type="component" value="Chromosome"/>
</dbReference>
<dbReference type="Gene3D" id="3.40.190.10">
    <property type="entry name" value="Periplasmic binding protein-like II"/>
    <property type="match status" value="2"/>
</dbReference>
<dbReference type="InterPro" id="IPR051455">
    <property type="entry name" value="Bact_solute-bind_prot3"/>
</dbReference>
<keyword evidence="3 4" id="KW-0732">Signal</keyword>
<keyword evidence="2" id="KW-0813">Transport</keyword>
<feature type="signal peptide" evidence="4">
    <location>
        <begin position="1"/>
        <end position="27"/>
    </location>
</feature>
<dbReference type="PROSITE" id="PS51257">
    <property type="entry name" value="PROKAR_LIPOPROTEIN"/>
    <property type="match status" value="1"/>
</dbReference>
<protein>
    <submittedName>
        <fullName evidence="6">ABC transporter substrate-binding protein</fullName>
    </submittedName>
</protein>
<dbReference type="Pfam" id="PF00497">
    <property type="entry name" value="SBP_bac_3"/>
    <property type="match status" value="1"/>
</dbReference>
<dbReference type="PANTHER" id="PTHR30085:SF6">
    <property type="entry name" value="ABC TRANSPORTER GLUTAMINE-BINDING PROTEIN GLNH"/>
    <property type="match status" value="1"/>
</dbReference>
<organism evidence="6 7">
    <name type="scientific">Rhodococcus opacus</name>
    <name type="common">Nocardia opaca</name>
    <dbReference type="NCBI Taxonomy" id="37919"/>
    <lineage>
        <taxon>Bacteria</taxon>
        <taxon>Bacillati</taxon>
        <taxon>Actinomycetota</taxon>
        <taxon>Actinomycetes</taxon>
        <taxon>Mycobacteriales</taxon>
        <taxon>Nocardiaceae</taxon>
        <taxon>Rhodococcus</taxon>
    </lineage>
</organism>
<feature type="chain" id="PRO_5039134697" evidence="4">
    <location>
        <begin position="28"/>
        <end position="329"/>
    </location>
</feature>
<evidence type="ECO:0000256" key="1">
    <source>
        <dbReference type="ARBA" id="ARBA00010333"/>
    </source>
</evidence>
<evidence type="ECO:0000313" key="7">
    <source>
        <dbReference type="Proteomes" id="UP000028488"/>
    </source>
</evidence>
<dbReference type="CDD" id="cd13690">
    <property type="entry name" value="PBP2_GluB"/>
    <property type="match status" value="1"/>
</dbReference>
<dbReference type="GO" id="GO:0030288">
    <property type="term" value="C:outer membrane-bounded periplasmic space"/>
    <property type="evidence" value="ECO:0007669"/>
    <property type="project" value="TreeGrafter"/>
</dbReference>
<dbReference type="AlphaFoldDB" id="A0A076EDC3"/>
<sequence>MVRPHPERRPRSARLLAGLAVGAVLLAGCGAPDAPTPRFSGDFTEFPLSAGAQLIAPPEEPPPATETSACAAHASLRPGTPSLGGTLGDIRARGTVVVAVDQNTNLFSFRDPTTGALTGFGVDLAREVARDLLGDPTKVEFRPLGTDDGAEMLAHRDADMVVRPVALPCEAPQDLAFSAVYLEASRRLVVRHGSGISEPADLARRRVCTHHDPASVSALSRIAPKATILAVPDWDDCLMALQQRQVDAIAGAAVLAGLVAQDPNLEIVGPETDSAEYAIGVAPGNDDLVRFVNGTLERLRTDGTWTVLYDRWLSSLGPAPGPPVPQYQD</sequence>
<comment type="similarity">
    <text evidence="1">Belongs to the bacterial solute-binding protein 3 family.</text>
</comment>
<dbReference type="GO" id="GO:0005576">
    <property type="term" value="C:extracellular region"/>
    <property type="evidence" value="ECO:0007669"/>
    <property type="project" value="TreeGrafter"/>
</dbReference>
<dbReference type="InterPro" id="IPR001638">
    <property type="entry name" value="Solute-binding_3/MltF_N"/>
</dbReference>
<dbReference type="PANTHER" id="PTHR30085">
    <property type="entry name" value="AMINO ACID ABC TRANSPORTER PERMEASE"/>
    <property type="match status" value="1"/>
</dbReference>
<accession>A0A076EDC3</accession>
<evidence type="ECO:0000256" key="2">
    <source>
        <dbReference type="ARBA" id="ARBA00022448"/>
    </source>
</evidence>
<dbReference type="GO" id="GO:0006865">
    <property type="term" value="P:amino acid transport"/>
    <property type="evidence" value="ECO:0007669"/>
    <property type="project" value="TreeGrafter"/>
</dbReference>
<evidence type="ECO:0000256" key="4">
    <source>
        <dbReference type="SAM" id="SignalP"/>
    </source>
</evidence>
<dbReference type="SMART" id="SM00062">
    <property type="entry name" value="PBPb"/>
    <property type="match status" value="1"/>
</dbReference>
<dbReference type="RefSeq" id="WP_128638527.1">
    <property type="nucleotide sequence ID" value="NZ_CP008947.1"/>
</dbReference>
<reference evidence="6 7" key="1">
    <citation type="submission" date="2014-07" db="EMBL/GenBank/DDBJ databases">
        <title>Genome Sequence of Rhodococcus opacus Strain R7, a Biodegrader of Mono- and Polycyclic Aromatic Hydrocarbons.</title>
        <authorList>
            <person name="Di Gennaro P."/>
            <person name="Zampolli J."/>
            <person name="Presti I."/>
            <person name="Cappelletti M."/>
            <person name="D'Ursi P."/>
            <person name="Orro A."/>
            <person name="Mezzelani A."/>
            <person name="Milanesi L."/>
        </authorList>
    </citation>
    <scope>NUCLEOTIDE SEQUENCE [LARGE SCALE GENOMIC DNA]</scope>
    <source>
        <strain evidence="6 7">R7</strain>
    </source>
</reference>
<evidence type="ECO:0000259" key="5">
    <source>
        <dbReference type="SMART" id="SM00062"/>
    </source>
</evidence>
<name>A0A076EDC3_RHOOP</name>
<dbReference type="EMBL" id="CP008947">
    <property type="protein sequence ID" value="AII03656.1"/>
    <property type="molecule type" value="Genomic_DNA"/>
</dbReference>